<evidence type="ECO:0000313" key="2">
    <source>
        <dbReference type="EMBL" id="PKY55206.1"/>
    </source>
</evidence>
<sequence>MKKLVERQHQQLATSPKMMKTIMRKKKKNHQNQRSVTIIIIQILIYIWMTRNEQI</sequence>
<comment type="caution">
    <text evidence="2">The sequence shown here is derived from an EMBL/GenBank/DDBJ whole genome shotgun (WGS) entry which is preliminary data.</text>
</comment>
<feature type="transmembrane region" description="Helical" evidence="1">
    <location>
        <begin position="32"/>
        <end position="49"/>
    </location>
</feature>
<dbReference type="AlphaFoldDB" id="A0A2I1H8J5"/>
<keyword evidence="3" id="KW-1185">Reference proteome</keyword>
<gene>
    <name evidence="2" type="ORF">RhiirA4_410372</name>
</gene>
<reference evidence="2 3" key="1">
    <citation type="submission" date="2015-10" db="EMBL/GenBank/DDBJ databases">
        <title>Genome analyses suggest a sexual origin of heterokaryosis in a supposedly ancient asexual fungus.</title>
        <authorList>
            <person name="Ropars J."/>
            <person name="Sedzielewska K."/>
            <person name="Noel J."/>
            <person name="Charron P."/>
            <person name="Farinelli L."/>
            <person name="Marton T."/>
            <person name="Kruger M."/>
            <person name="Pelin A."/>
            <person name="Brachmann A."/>
            <person name="Corradi N."/>
        </authorList>
    </citation>
    <scope>NUCLEOTIDE SEQUENCE [LARGE SCALE GENOMIC DNA]</scope>
    <source>
        <strain evidence="2 3">A4</strain>
    </source>
</reference>
<keyword evidence="1" id="KW-1133">Transmembrane helix</keyword>
<organism evidence="2 3">
    <name type="scientific">Rhizophagus irregularis</name>
    <dbReference type="NCBI Taxonomy" id="588596"/>
    <lineage>
        <taxon>Eukaryota</taxon>
        <taxon>Fungi</taxon>
        <taxon>Fungi incertae sedis</taxon>
        <taxon>Mucoromycota</taxon>
        <taxon>Glomeromycotina</taxon>
        <taxon>Glomeromycetes</taxon>
        <taxon>Glomerales</taxon>
        <taxon>Glomeraceae</taxon>
        <taxon>Rhizophagus</taxon>
    </lineage>
</organism>
<proteinExistence type="predicted"/>
<keyword evidence="1" id="KW-0472">Membrane</keyword>
<protein>
    <submittedName>
        <fullName evidence="2">Uncharacterized protein</fullName>
    </submittedName>
</protein>
<dbReference type="Proteomes" id="UP000234323">
    <property type="component" value="Unassembled WGS sequence"/>
</dbReference>
<keyword evidence="1" id="KW-0812">Transmembrane</keyword>
<accession>A0A2I1H8J5</accession>
<dbReference type="EMBL" id="LLXI01001803">
    <property type="protein sequence ID" value="PKY55206.1"/>
    <property type="molecule type" value="Genomic_DNA"/>
</dbReference>
<name>A0A2I1H8J5_9GLOM</name>
<evidence type="ECO:0000256" key="1">
    <source>
        <dbReference type="SAM" id="Phobius"/>
    </source>
</evidence>
<evidence type="ECO:0000313" key="3">
    <source>
        <dbReference type="Proteomes" id="UP000234323"/>
    </source>
</evidence>